<organism evidence="8 10">
    <name type="scientific">Dorea longicatena</name>
    <dbReference type="NCBI Taxonomy" id="88431"/>
    <lineage>
        <taxon>Bacteria</taxon>
        <taxon>Bacillati</taxon>
        <taxon>Bacillota</taxon>
        <taxon>Clostridia</taxon>
        <taxon>Lachnospirales</taxon>
        <taxon>Lachnospiraceae</taxon>
        <taxon>Dorea</taxon>
    </lineage>
</organism>
<dbReference type="PANTHER" id="PTHR10629:SF52">
    <property type="entry name" value="DNA (CYTOSINE-5)-METHYLTRANSFERASE 1"/>
    <property type="match status" value="1"/>
</dbReference>
<dbReference type="SUPFAM" id="SSF53335">
    <property type="entry name" value="S-adenosyl-L-methionine-dependent methyltransferases"/>
    <property type="match status" value="1"/>
</dbReference>
<sequence>MKTLSLFSGAGGLDIGFHRAGFDIIGCVEIEKQYCETLKANRNNGTYFNPDAKIYCEDIRNFNPNEFANKGIECVIGGPPCQPFSAAGRRSGGVPGMQDDRGKLFESYCNVLDILRPRVFVFENVYGLKGANNGEAWNEINKSFSALGYTIKAEILDAADYGVPQHRERLILVGTLDTDFIFPEPTNGPDSHTGKDLVSIWEAIKDIEDEAGNTSEDIGGLYGHLLPLVPEGLNYSFFTKEMGYPEPYFAWRSKFHDFLYKADRNRPCRTLKAQPGKFTGPFHWNNRHFTIHELKRIQSFPDDYNITGTNKQIIAQIGNSVPPKLAEVIAVSIKEQILRPTNNLTYPVRSENFKSTFRTRQREISKLYKDIAQKEIEKRFGNQEVSKMYESSDLSKSGEFEQKKETFLFLKKYYIGYINRYSKKITNNRPSKAQVLKYTSLHRVASDCKKGRFKIKSVSCKETVDKNYKFRVSITGLEKYLLKIDTVDFEGDLINVEEVFAEWDIIQKELVDMSQFYSLIDIYGHYANRGDTVRIKTELKSKTDSLLVRAINYFGDSSNCGIYLSRDIVAQQLGIPLDKIEMIISMMRELRFDVRTTNTHPTIRTDEIICTYPFPMLSDRVMFDKGKGAVNNG</sequence>
<dbReference type="InterPro" id="IPR050390">
    <property type="entry name" value="C5-Methyltransferase"/>
</dbReference>
<dbReference type="Proteomes" id="UP000095485">
    <property type="component" value="Unassembled WGS sequence"/>
</dbReference>
<evidence type="ECO:0000256" key="2">
    <source>
        <dbReference type="ARBA" id="ARBA00022679"/>
    </source>
</evidence>
<dbReference type="RefSeq" id="WP_055283129.1">
    <property type="nucleotide sequence ID" value="NZ_CZAY01000011.1"/>
</dbReference>
<dbReference type="PANTHER" id="PTHR10629">
    <property type="entry name" value="CYTOSINE-SPECIFIC METHYLTRANSFERASE"/>
    <property type="match status" value="1"/>
</dbReference>
<dbReference type="GO" id="GO:0003677">
    <property type="term" value="F:DNA binding"/>
    <property type="evidence" value="ECO:0007669"/>
    <property type="project" value="TreeGrafter"/>
</dbReference>
<protein>
    <recommendedName>
        <fullName evidence="7">Cytosine-specific methyltransferase</fullName>
        <ecNumber evidence="7">2.1.1.37</ecNumber>
    </recommendedName>
</protein>
<evidence type="ECO:0000256" key="3">
    <source>
        <dbReference type="ARBA" id="ARBA00022691"/>
    </source>
</evidence>
<evidence type="ECO:0000313" key="10">
    <source>
        <dbReference type="Proteomes" id="UP000095485"/>
    </source>
</evidence>
<evidence type="ECO:0000256" key="7">
    <source>
        <dbReference type="RuleBase" id="RU000417"/>
    </source>
</evidence>
<dbReference type="NCBIfam" id="TIGR00675">
    <property type="entry name" value="dcm"/>
    <property type="match status" value="1"/>
</dbReference>
<dbReference type="InterPro" id="IPR018117">
    <property type="entry name" value="C5_DNA_meth_AS"/>
</dbReference>
<dbReference type="GO" id="GO:0044027">
    <property type="term" value="P:negative regulation of gene expression via chromosomal CpG island methylation"/>
    <property type="evidence" value="ECO:0007669"/>
    <property type="project" value="TreeGrafter"/>
</dbReference>
<dbReference type="GO" id="GO:0009307">
    <property type="term" value="P:DNA restriction-modification system"/>
    <property type="evidence" value="ECO:0007669"/>
    <property type="project" value="UniProtKB-KW"/>
</dbReference>
<name>A0A174PXY5_9FIRM</name>
<dbReference type="GO" id="GO:0003886">
    <property type="term" value="F:DNA (cytosine-5-)-methyltransferase activity"/>
    <property type="evidence" value="ECO:0007669"/>
    <property type="project" value="UniProtKB-EC"/>
</dbReference>
<accession>A0A174PXY5</accession>
<dbReference type="EMBL" id="CZAY01000011">
    <property type="protein sequence ID" value="CUP66184.1"/>
    <property type="molecule type" value="Genomic_DNA"/>
</dbReference>
<keyword evidence="2 5" id="KW-0808">Transferase</keyword>
<evidence type="ECO:0000256" key="5">
    <source>
        <dbReference type="PROSITE-ProRule" id="PRU01016"/>
    </source>
</evidence>
<dbReference type="EC" id="2.1.1.37" evidence="7"/>
<reference evidence="9" key="2">
    <citation type="journal article" date="2020" name="Cell Host Microbe">
        <title>Functional and Genomic Variation between Human-Derived Isolates of Lachnospiraceae Reveals Inter- and Intra-Species Diversity.</title>
        <authorList>
            <person name="Sorbara M.T."/>
            <person name="Littmann E.R."/>
            <person name="Fontana E."/>
            <person name="Moody T.U."/>
            <person name="Kohout C.E."/>
            <person name="Gjonbalaj M."/>
            <person name="Eaton V."/>
            <person name="Seok R."/>
            <person name="Leiner I.M."/>
            <person name="Pamer E.G."/>
        </authorList>
    </citation>
    <scope>NUCLEOTIDE SEQUENCE</scope>
    <source>
        <strain evidence="9">MSK.10.16</strain>
    </source>
</reference>
<comment type="catalytic activity">
    <reaction evidence="7">
        <text>a 2'-deoxycytidine in DNA + S-adenosyl-L-methionine = a 5-methyl-2'-deoxycytidine in DNA + S-adenosyl-L-homocysteine + H(+)</text>
        <dbReference type="Rhea" id="RHEA:13681"/>
        <dbReference type="Rhea" id="RHEA-COMP:11369"/>
        <dbReference type="Rhea" id="RHEA-COMP:11370"/>
        <dbReference type="ChEBI" id="CHEBI:15378"/>
        <dbReference type="ChEBI" id="CHEBI:57856"/>
        <dbReference type="ChEBI" id="CHEBI:59789"/>
        <dbReference type="ChEBI" id="CHEBI:85452"/>
        <dbReference type="ChEBI" id="CHEBI:85454"/>
        <dbReference type="EC" id="2.1.1.37"/>
    </reaction>
</comment>
<dbReference type="GeneID" id="96228962"/>
<keyword evidence="4" id="KW-0680">Restriction system</keyword>
<keyword evidence="3 5" id="KW-0949">S-adenosyl-L-methionine</keyword>
<dbReference type="Proteomes" id="UP000724058">
    <property type="component" value="Unassembled WGS sequence"/>
</dbReference>
<dbReference type="Pfam" id="PF00145">
    <property type="entry name" value="DNA_methylase"/>
    <property type="match status" value="1"/>
</dbReference>
<dbReference type="InterPro" id="IPR029063">
    <property type="entry name" value="SAM-dependent_MTases_sf"/>
</dbReference>
<comment type="similarity">
    <text evidence="5 6">Belongs to the class I-like SAM-binding methyltransferase superfamily. C5-methyltransferase family.</text>
</comment>
<evidence type="ECO:0000256" key="1">
    <source>
        <dbReference type="ARBA" id="ARBA00022603"/>
    </source>
</evidence>
<dbReference type="PROSITE" id="PS51679">
    <property type="entry name" value="SAM_MT_C5"/>
    <property type="match status" value="1"/>
</dbReference>
<proteinExistence type="inferred from homology"/>
<dbReference type="Gene3D" id="3.90.120.10">
    <property type="entry name" value="DNA Methylase, subunit A, domain 2"/>
    <property type="match status" value="1"/>
</dbReference>
<reference evidence="8 10" key="1">
    <citation type="submission" date="2015-09" db="EMBL/GenBank/DDBJ databases">
        <authorList>
            <consortium name="Pathogen Informatics"/>
        </authorList>
    </citation>
    <scope>NUCLEOTIDE SEQUENCE [LARGE SCALE GENOMIC DNA]</scope>
    <source>
        <strain evidence="8 10">2789STDY5834914</strain>
    </source>
</reference>
<dbReference type="InterPro" id="IPR001525">
    <property type="entry name" value="C5_MeTfrase"/>
</dbReference>
<dbReference type="OrthoDB" id="9813719at2"/>
<dbReference type="Gene3D" id="3.40.50.150">
    <property type="entry name" value="Vaccinia Virus protein VP39"/>
    <property type="match status" value="1"/>
</dbReference>
<dbReference type="GO" id="GO:0032259">
    <property type="term" value="P:methylation"/>
    <property type="evidence" value="ECO:0007669"/>
    <property type="project" value="UniProtKB-KW"/>
</dbReference>
<gene>
    <name evidence="8" type="primary">haeIIIM</name>
    <name evidence="8" type="ORF">ERS852526_01667</name>
    <name evidence="9" type="ORF">G4332_09140</name>
</gene>
<keyword evidence="1 5" id="KW-0489">Methyltransferase</keyword>
<dbReference type="AlphaFoldDB" id="A0A174PXY5"/>
<feature type="active site" evidence="5">
    <location>
        <position position="81"/>
    </location>
</feature>
<evidence type="ECO:0000313" key="8">
    <source>
        <dbReference type="EMBL" id="CUP66184.1"/>
    </source>
</evidence>
<evidence type="ECO:0000256" key="6">
    <source>
        <dbReference type="RuleBase" id="RU000416"/>
    </source>
</evidence>
<dbReference type="PRINTS" id="PR00105">
    <property type="entry name" value="C5METTRFRASE"/>
</dbReference>
<evidence type="ECO:0000313" key="9">
    <source>
        <dbReference type="EMBL" id="NSE58277.1"/>
    </source>
</evidence>
<dbReference type="EMBL" id="JAAIOD010000010">
    <property type="protein sequence ID" value="NSE58277.1"/>
    <property type="molecule type" value="Genomic_DNA"/>
</dbReference>
<evidence type="ECO:0000256" key="4">
    <source>
        <dbReference type="ARBA" id="ARBA00022747"/>
    </source>
</evidence>
<dbReference type="PROSITE" id="PS00094">
    <property type="entry name" value="C5_MTASE_1"/>
    <property type="match status" value="1"/>
</dbReference>
<reference evidence="9" key="3">
    <citation type="submission" date="2020-02" db="EMBL/GenBank/DDBJ databases">
        <authorList>
            <person name="Littmann E."/>
            <person name="Sorbara M."/>
        </authorList>
    </citation>
    <scope>NUCLEOTIDE SEQUENCE</scope>
    <source>
        <strain evidence="9">MSK.10.16</strain>
    </source>
</reference>